<reference evidence="1 2" key="1">
    <citation type="journal article" date="2019" name="Syst. Appl. Microbiol.">
        <title>Polyphasic characterization of two novel Lactobacillus spp. isolated from blown salami packages: Description of Lactobacillus halodurans sp. nov. and Lactobacillus salsicarnum sp. nov.</title>
        <authorList>
            <person name="Schuster J.A."/>
            <person name="Klingl A."/>
            <person name="Vogel R.F."/>
            <person name="Ehrmann M.A."/>
        </authorList>
    </citation>
    <scope>NUCLEOTIDE SEQUENCE [LARGE SCALE GENOMIC DNA]</scope>
    <source>
        <strain evidence="1 2">TMW 1.2098</strain>
    </source>
</reference>
<dbReference type="Pfam" id="PF08951">
    <property type="entry name" value="EntA_Immun"/>
    <property type="match status" value="1"/>
</dbReference>
<accession>A0ABW9P6B6</accession>
<dbReference type="EMBL" id="VDFN01000003">
    <property type="protein sequence ID" value="MQS44805.1"/>
    <property type="molecule type" value="Genomic_DNA"/>
</dbReference>
<keyword evidence="2" id="KW-1185">Reference proteome</keyword>
<gene>
    <name evidence="1" type="ORF">FHL03_04820</name>
</gene>
<evidence type="ECO:0000313" key="1">
    <source>
        <dbReference type="EMBL" id="MQS44805.1"/>
    </source>
</evidence>
<dbReference type="InterPro" id="IPR015046">
    <property type="entry name" value="LciA_Immunity-like"/>
</dbReference>
<evidence type="ECO:0000313" key="2">
    <source>
        <dbReference type="Proteomes" id="UP000436655"/>
    </source>
</evidence>
<protein>
    <submittedName>
        <fullName evidence="1">Bacteriocin immunity protein</fullName>
    </submittedName>
</protein>
<proteinExistence type="predicted"/>
<organism evidence="1 2">
    <name type="scientific">Companilactobacillus mishanensis</name>
    <dbReference type="NCBI Taxonomy" id="2486008"/>
    <lineage>
        <taxon>Bacteria</taxon>
        <taxon>Bacillati</taxon>
        <taxon>Bacillota</taxon>
        <taxon>Bacilli</taxon>
        <taxon>Lactobacillales</taxon>
        <taxon>Lactobacillaceae</taxon>
        <taxon>Companilactobacillus</taxon>
    </lineage>
</organism>
<dbReference type="CDD" id="cd21059">
    <property type="entry name" value="LciA-like"/>
    <property type="match status" value="1"/>
</dbReference>
<dbReference type="Proteomes" id="UP000436655">
    <property type="component" value="Unassembled WGS sequence"/>
</dbReference>
<name>A0ABW9P6B6_9LACO</name>
<sequence>MKTNKADELLKLVNADLRLDITPFEREALLDAKKQLEKKGYLPKICGELRGAFTPLAMRRELSKDLSDLYLKVVNGEFQDNRFGGGLGIVGHMF</sequence>
<comment type="caution">
    <text evidence="1">The sequence shown here is derived from an EMBL/GenBank/DDBJ whole genome shotgun (WGS) entry which is preliminary data.</text>
</comment>
<dbReference type="RefSeq" id="WP_125705035.1">
    <property type="nucleotide sequence ID" value="NZ_JBHTOO010000028.1"/>
</dbReference>